<keyword evidence="1" id="KW-0472">Membrane</keyword>
<proteinExistence type="predicted"/>
<organism evidence="1">
    <name type="scientific">hydrothermal vent metagenome</name>
    <dbReference type="NCBI Taxonomy" id="652676"/>
    <lineage>
        <taxon>unclassified sequences</taxon>
        <taxon>metagenomes</taxon>
        <taxon>ecological metagenomes</taxon>
    </lineage>
</organism>
<keyword evidence="1" id="KW-0812">Transmembrane</keyword>
<dbReference type="InterPro" id="IPR011990">
    <property type="entry name" value="TPR-like_helical_dom_sf"/>
</dbReference>
<dbReference type="EMBL" id="UOFT01000073">
    <property type="protein sequence ID" value="VAW98840.1"/>
    <property type="molecule type" value="Genomic_DNA"/>
</dbReference>
<gene>
    <name evidence="1" type="ORF">MNBD_GAMMA23-792</name>
</gene>
<sequence>GFDAELTTEQKAFLYMPYMHSENLADQEQSLILFNQEGLEDNLRFAQHHHEIVKKFGRFPHRNKILGRENTEAETVYLNSDEAFLG</sequence>
<dbReference type="Pfam" id="PF06041">
    <property type="entry name" value="DUF924"/>
    <property type="match status" value="1"/>
</dbReference>
<dbReference type="Gene3D" id="1.25.40.10">
    <property type="entry name" value="Tetratricopeptide repeat domain"/>
    <property type="match status" value="1"/>
</dbReference>
<dbReference type="InterPro" id="IPR010323">
    <property type="entry name" value="DUF924"/>
</dbReference>
<dbReference type="SUPFAM" id="SSF48452">
    <property type="entry name" value="TPR-like"/>
    <property type="match status" value="1"/>
</dbReference>
<reference evidence="1" key="1">
    <citation type="submission" date="2018-06" db="EMBL/GenBank/DDBJ databases">
        <authorList>
            <person name="Zhirakovskaya E."/>
        </authorList>
    </citation>
    <scope>NUCLEOTIDE SEQUENCE</scope>
</reference>
<protein>
    <submittedName>
        <fullName evidence="1">FIG027190: Putative transmembrane protein</fullName>
    </submittedName>
</protein>
<name>A0A3B1AB89_9ZZZZ</name>
<evidence type="ECO:0000313" key="1">
    <source>
        <dbReference type="EMBL" id="VAW98840.1"/>
    </source>
</evidence>
<feature type="non-terminal residue" evidence="1">
    <location>
        <position position="1"/>
    </location>
</feature>
<accession>A0A3B1AB89</accession>
<dbReference type="AlphaFoldDB" id="A0A3B1AB89"/>